<organism evidence="9 10">
    <name type="scientific">Tepidimonas aquatica</name>
    <dbReference type="NCBI Taxonomy" id="247482"/>
    <lineage>
        <taxon>Bacteria</taxon>
        <taxon>Pseudomonadati</taxon>
        <taxon>Pseudomonadota</taxon>
        <taxon>Betaproteobacteria</taxon>
        <taxon>Burkholderiales</taxon>
        <taxon>Tepidimonas</taxon>
    </lineage>
</organism>
<comment type="subcellular location">
    <subcellularLocation>
        <location evidence="1">Cell membrane</location>
        <topology evidence="1">Multi-pass membrane protein</topology>
    </subcellularLocation>
</comment>
<evidence type="ECO:0000256" key="3">
    <source>
        <dbReference type="ARBA" id="ARBA00022679"/>
    </source>
</evidence>
<dbReference type="PANTHER" id="PTHR22926">
    <property type="entry name" value="PHOSPHO-N-ACETYLMURAMOYL-PENTAPEPTIDE-TRANSFERASE"/>
    <property type="match status" value="1"/>
</dbReference>
<gene>
    <name evidence="9" type="primary">tagO</name>
    <name evidence="9" type="ORF">Taqua_01710</name>
</gene>
<dbReference type="Proteomes" id="UP000318554">
    <property type="component" value="Unassembled WGS sequence"/>
</dbReference>
<dbReference type="EC" id="2.7.8.33" evidence="9"/>
<keyword evidence="5 8" id="KW-1133">Transmembrane helix</keyword>
<feature type="transmembrane region" description="Helical" evidence="8">
    <location>
        <begin position="337"/>
        <end position="357"/>
    </location>
</feature>
<dbReference type="RefSeq" id="WP_246094666.1">
    <property type="nucleotide sequence ID" value="NZ_VJNA01000020.1"/>
</dbReference>
<evidence type="ECO:0000256" key="6">
    <source>
        <dbReference type="ARBA" id="ARBA00023136"/>
    </source>
</evidence>
<keyword evidence="7" id="KW-0460">Magnesium</keyword>
<name>A0A554WJQ4_9BURK</name>
<evidence type="ECO:0000313" key="10">
    <source>
        <dbReference type="Proteomes" id="UP000318554"/>
    </source>
</evidence>
<feature type="transmembrane region" description="Helical" evidence="8">
    <location>
        <begin position="225"/>
        <end position="243"/>
    </location>
</feature>
<dbReference type="AlphaFoldDB" id="A0A554WJQ4"/>
<dbReference type="GO" id="GO:0009103">
    <property type="term" value="P:lipopolysaccharide biosynthetic process"/>
    <property type="evidence" value="ECO:0007669"/>
    <property type="project" value="TreeGrafter"/>
</dbReference>
<keyword evidence="7" id="KW-0479">Metal-binding</keyword>
<protein>
    <submittedName>
        <fullName evidence="9">Putative undecaprenyl-phosphate N-acetylglucosaminyl 1-phosphate transferase</fullName>
        <ecNumber evidence="9">2.7.8.33</ecNumber>
    </submittedName>
</protein>
<feature type="binding site" evidence="7">
    <location>
        <position position="162"/>
    </location>
    <ligand>
        <name>Mg(2+)</name>
        <dbReference type="ChEBI" id="CHEBI:18420"/>
    </ligand>
</feature>
<keyword evidence="10" id="KW-1185">Reference proteome</keyword>
<feature type="binding site" evidence="7">
    <location>
        <position position="222"/>
    </location>
    <ligand>
        <name>Mg(2+)</name>
        <dbReference type="ChEBI" id="CHEBI:18420"/>
    </ligand>
</feature>
<dbReference type="GO" id="GO:0036380">
    <property type="term" value="F:UDP-N-acetylglucosamine-undecaprenyl-phosphate N-acetylglucosaminephosphotransferase activity"/>
    <property type="evidence" value="ECO:0007669"/>
    <property type="project" value="UniProtKB-EC"/>
</dbReference>
<evidence type="ECO:0000256" key="5">
    <source>
        <dbReference type="ARBA" id="ARBA00022989"/>
    </source>
</evidence>
<keyword evidence="6 8" id="KW-0472">Membrane</keyword>
<feature type="transmembrane region" description="Helical" evidence="8">
    <location>
        <begin position="314"/>
        <end position="331"/>
    </location>
</feature>
<accession>A0A554WJQ4</accession>
<dbReference type="GO" id="GO:0071555">
    <property type="term" value="P:cell wall organization"/>
    <property type="evidence" value="ECO:0007669"/>
    <property type="project" value="TreeGrafter"/>
</dbReference>
<keyword evidence="4 8" id="KW-0812">Transmembrane</keyword>
<feature type="transmembrane region" description="Helical" evidence="8">
    <location>
        <begin position="193"/>
        <end position="213"/>
    </location>
</feature>
<dbReference type="GO" id="GO:0005886">
    <property type="term" value="C:plasma membrane"/>
    <property type="evidence" value="ECO:0007669"/>
    <property type="project" value="UniProtKB-SubCell"/>
</dbReference>
<sequence>MQTVLVATIVAYLATLAIMRLGSQHLHPIHDPLEGVQKFHTRPVPRIGGVAVFVAVVVALAWSAWRGLVESKLLGLALASLPVFAAGLAEDLTKRVSPRARLLAAAGSAALAGLLVGAWLPRLGIPLLDDLLHQWPVPGLEVGVLAVLITLVATTGLTHAINIIDGFNGLAAAACALMFAGMGYVAWALGDQTLAQLCLAAIGALLGFLAWNYPRGWIFLGDGGAYLLGFTLAQVAILLVGRHPQLSPWFPFLVCLYPIVETLFSIYRKWIVRRMSPGLPDALHLHMLVYRRLLRWAAGTQAARDFTRRNAATAPYLWALTSLSVVPAVLFWYRPPVLIACAVAFAVLYLLLYVRLVRFRAPAWLKRRLGRS</sequence>
<feature type="transmembrane region" description="Helical" evidence="8">
    <location>
        <begin position="140"/>
        <end position="160"/>
    </location>
</feature>
<feature type="transmembrane region" description="Helical" evidence="8">
    <location>
        <begin position="249"/>
        <end position="267"/>
    </location>
</feature>
<dbReference type="Pfam" id="PF00953">
    <property type="entry name" value="Glycos_transf_4"/>
    <property type="match status" value="1"/>
</dbReference>
<dbReference type="PANTHER" id="PTHR22926:SF3">
    <property type="entry name" value="UNDECAPRENYL-PHOSPHATE ALPHA-N-ACETYLGLUCOSAMINYL 1-PHOSPHATE TRANSFERASE"/>
    <property type="match status" value="1"/>
</dbReference>
<keyword evidence="2" id="KW-1003">Cell membrane</keyword>
<feature type="transmembrane region" description="Helical" evidence="8">
    <location>
        <begin position="44"/>
        <end position="65"/>
    </location>
</feature>
<dbReference type="GO" id="GO:0046872">
    <property type="term" value="F:metal ion binding"/>
    <property type="evidence" value="ECO:0007669"/>
    <property type="project" value="UniProtKB-KW"/>
</dbReference>
<dbReference type="CDD" id="cd06912">
    <property type="entry name" value="GT_MraY_like"/>
    <property type="match status" value="1"/>
</dbReference>
<comment type="cofactor">
    <cofactor evidence="7">
        <name>Mg(2+)</name>
        <dbReference type="ChEBI" id="CHEBI:18420"/>
    </cofactor>
</comment>
<keyword evidence="3 9" id="KW-0808">Transferase</keyword>
<reference evidence="9 10" key="1">
    <citation type="submission" date="2019-07" db="EMBL/GenBank/DDBJ databases">
        <title>Tepidimonas aquatica CLN-1 draft genome.</title>
        <authorList>
            <person name="Da Costa M.S."/>
            <person name="Froufe H.J.C."/>
            <person name="Egas C."/>
            <person name="Albuquerque L."/>
        </authorList>
    </citation>
    <scope>NUCLEOTIDE SEQUENCE [LARGE SCALE GENOMIC DNA]</scope>
    <source>
        <strain evidence="9 10">CLN-1</strain>
    </source>
</reference>
<feature type="transmembrane region" description="Helical" evidence="8">
    <location>
        <begin position="167"/>
        <end position="187"/>
    </location>
</feature>
<evidence type="ECO:0000256" key="4">
    <source>
        <dbReference type="ARBA" id="ARBA00022692"/>
    </source>
</evidence>
<dbReference type="EMBL" id="VJNA01000020">
    <property type="protein sequence ID" value="TSE23823.1"/>
    <property type="molecule type" value="Genomic_DNA"/>
</dbReference>
<comment type="caution">
    <text evidence="9">The sequence shown here is derived from an EMBL/GenBank/DDBJ whole genome shotgun (WGS) entry which is preliminary data.</text>
</comment>
<feature type="transmembrane region" description="Helical" evidence="8">
    <location>
        <begin position="101"/>
        <end position="120"/>
    </location>
</feature>
<evidence type="ECO:0000256" key="8">
    <source>
        <dbReference type="SAM" id="Phobius"/>
    </source>
</evidence>
<feature type="transmembrane region" description="Helical" evidence="8">
    <location>
        <begin position="6"/>
        <end position="23"/>
    </location>
</feature>
<evidence type="ECO:0000313" key="9">
    <source>
        <dbReference type="EMBL" id="TSE23823.1"/>
    </source>
</evidence>
<evidence type="ECO:0000256" key="2">
    <source>
        <dbReference type="ARBA" id="ARBA00022475"/>
    </source>
</evidence>
<evidence type="ECO:0000256" key="7">
    <source>
        <dbReference type="PIRSR" id="PIRSR600715-1"/>
    </source>
</evidence>
<evidence type="ECO:0000256" key="1">
    <source>
        <dbReference type="ARBA" id="ARBA00004651"/>
    </source>
</evidence>
<dbReference type="InterPro" id="IPR000715">
    <property type="entry name" value="Glycosyl_transferase_4"/>
</dbReference>
<dbReference type="GO" id="GO:0044038">
    <property type="term" value="P:cell wall macromolecule biosynthetic process"/>
    <property type="evidence" value="ECO:0007669"/>
    <property type="project" value="TreeGrafter"/>
</dbReference>
<proteinExistence type="predicted"/>